<gene>
    <name evidence="2" type="ORF">XH91_32800</name>
</gene>
<evidence type="ECO:0000256" key="1">
    <source>
        <dbReference type="SAM" id="Coils"/>
    </source>
</evidence>
<dbReference type="KEGG" id="bgz:XH91_32800"/>
<protein>
    <submittedName>
        <fullName evidence="2">Uncharacterized protein</fullName>
    </submittedName>
</protein>
<dbReference type="RefSeq" id="WP_128954433.1">
    <property type="nucleotide sequence ID" value="NZ_CP030053.1"/>
</dbReference>
<dbReference type="EMBL" id="CP030053">
    <property type="protein sequence ID" value="QAU49677.1"/>
    <property type="molecule type" value="Genomic_DNA"/>
</dbReference>
<name>A0AAE6CBI2_9BRAD</name>
<evidence type="ECO:0000313" key="3">
    <source>
        <dbReference type="Proteomes" id="UP000288972"/>
    </source>
</evidence>
<evidence type="ECO:0000313" key="2">
    <source>
        <dbReference type="EMBL" id="QAU49677.1"/>
    </source>
</evidence>
<sequence>MQDNQTRQDTTSRDGSPDELYSLSLDEAVDIFEEAGLPRTLRAIQRYCALGKLDSHKVETPTGEKYLVTPHSVERLIKYIKEVSRPGATSHDNSRLVATVRALGVKPEVEPRPVTTSIDKPRPVATSDDKYVSMLENQVEFLRGEISVKNTQIAELTERARETNHLIAGLQKMFPLLAAPDRRGGEDGQQP</sequence>
<proteinExistence type="predicted"/>
<dbReference type="Proteomes" id="UP000288972">
    <property type="component" value="Chromosome"/>
</dbReference>
<dbReference type="AlphaFoldDB" id="A0AAE6CBI2"/>
<feature type="coiled-coil region" evidence="1">
    <location>
        <begin position="139"/>
        <end position="173"/>
    </location>
</feature>
<accession>A0AAE6CBI2</accession>
<reference evidence="2 3" key="1">
    <citation type="submission" date="2018-06" db="EMBL/GenBank/DDBJ databases">
        <title>Comparative genomics of rhizobia nodulating Arachis hypogaea in China.</title>
        <authorList>
            <person name="Li Y."/>
        </authorList>
    </citation>
    <scope>NUCLEOTIDE SEQUENCE [LARGE SCALE GENOMIC DNA]</scope>
    <source>
        <strain evidence="2 3">CCBAU 51670</strain>
    </source>
</reference>
<organism evidence="2 3">
    <name type="scientific">Bradyrhizobium guangzhouense</name>
    <dbReference type="NCBI Taxonomy" id="1325095"/>
    <lineage>
        <taxon>Bacteria</taxon>
        <taxon>Pseudomonadati</taxon>
        <taxon>Pseudomonadota</taxon>
        <taxon>Alphaproteobacteria</taxon>
        <taxon>Hyphomicrobiales</taxon>
        <taxon>Nitrobacteraceae</taxon>
        <taxon>Bradyrhizobium</taxon>
    </lineage>
</organism>
<keyword evidence="1" id="KW-0175">Coiled coil</keyword>